<evidence type="ECO:0000313" key="8">
    <source>
        <dbReference type="EMBL" id="KJF42412.1"/>
    </source>
</evidence>
<dbReference type="InterPro" id="IPR003423">
    <property type="entry name" value="OMP_efflux"/>
</dbReference>
<dbReference type="Proteomes" id="UP000032544">
    <property type="component" value="Unassembled WGS sequence"/>
</dbReference>
<dbReference type="GO" id="GO:1990281">
    <property type="term" value="C:efflux pump complex"/>
    <property type="evidence" value="ECO:0007669"/>
    <property type="project" value="TreeGrafter"/>
</dbReference>
<dbReference type="SUPFAM" id="SSF56954">
    <property type="entry name" value="Outer membrane efflux proteins (OEP)"/>
    <property type="match status" value="1"/>
</dbReference>
<dbReference type="RefSeq" id="WP_045032749.1">
    <property type="nucleotide sequence ID" value="NZ_CAJXKZ010000010.1"/>
</dbReference>
<keyword evidence="3" id="KW-0813">Transport</keyword>
<evidence type="ECO:0000256" key="4">
    <source>
        <dbReference type="ARBA" id="ARBA00022452"/>
    </source>
</evidence>
<protein>
    <recommendedName>
        <fullName evidence="10">Transporter</fullName>
    </recommendedName>
</protein>
<dbReference type="Gene3D" id="1.20.1600.10">
    <property type="entry name" value="Outer membrane efflux proteins (OEP)"/>
    <property type="match status" value="1"/>
</dbReference>
<evidence type="ECO:0000256" key="3">
    <source>
        <dbReference type="ARBA" id="ARBA00022448"/>
    </source>
</evidence>
<dbReference type="GO" id="GO:0015562">
    <property type="term" value="F:efflux transmembrane transporter activity"/>
    <property type="evidence" value="ECO:0007669"/>
    <property type="project" value="InterPro"/>
</dbReference>
<dbReference type="EMBL" id="JRHC01000005">
    <property type="protein sequence ID" value="KJF42412.1"/>
    <property type="molecule type" value="Genomic_DNA"/>
</dbReference>
<dbReference type="Pfam" id="PF02321">
    <property type="entry name" value="OEP"/>
    <property type="match status" value="1"/>
</dbReference>
<organism evidence="8 9">
    <name type="scientific">Draconibacterium sediminis</name>
    <dbReference type="NCBI Taxonomy" id="1544798"/>
    <lineage>
        <taxon>Bacteria</taxon>
        <taxon>Pseudomonadati</taxon>
        <taxon>Bacteroidota</taxon>
        <taxon>Bacteroidia</taxon>
        <taxon>Marinilabiliales</taxon>
        <taxon>Prolixibacteraceae</taxon>
        <taxon>Draconibacterium</taxon>
    </lineage>
</organism>
<comment type="caution">
    <text evidence="8">The sequence shown here is derived from an EMBL/GenBank/DDBJ whole genome shotgun (WGS) entry which is preliminary data.</text>
</comment>
<keyword evidence="9" id="KW-1185">Reference proteome</keyword>
<evidence type="ECO:0000256" key="7">
    <source>
        <dbReference type="ARBA" id="ARBA00023237"/>
    </source>
</evidence>
<gene>
    <name evidence="8" type="ORF">LH29_17725</name>
</gene>
<name>A0A0D8J685_9BACT</name>
<dbReference type="GO" id="GO:0015288">
    <property type="term" value="F:porin activity"/>
    <property type="evidence" value="ECO:0007669"/>
    <property type="project" value="TreeGrafter"/>
</dbReference>
<evidence type="ECO:0000256" key="2">
    <source>
        <dbReference type="ARBA" id="ARBA00007613"/>
    </source>
</evidence>
<evidence type="ECO:0000256" key="6">
    <source>
        <dbReference type="ARBA" id="ARBA00023136"/>
    </source>
</evidence>
<dbReference type="AlphaFoldDB" id="A0A0D8J685"/>
<proteinExistence type="inferred from homology"/>
<dbReference type="PANTHER" id="PTHR30026">
    <property type="entry name" value="OUTER MEMBRANE PROTEIN TOLC"/>
    <property type="match status" value="1"/>
</dbReference>
<keyword evidence="6" id="KW-0472">Membrane</keyword>
<accession>A0A0D8J685</accession>
<reference evidence="8 9" key="1">
    <citation type="submission" date="2014-09" db="EMBL/GenBank/DDBJ databases">
        <title>Draft Genome Sequence of Draconibacterium sp. JN14CK-3.</title>
        <authorList>
            <person name="Dong C."/>
            <person name="Lai Q."/>
            <person name="Shao Z."/>
        </authorList>
    </citation>
    <scope>NUCLEOTIDE SEQUENCE [LARGE SCALE GENOMIC DNA]</scope>
    <source>
        <strain evidence="8 9">JN14CK-3</strain>
    </source>
</reference>
<keyword evidence="4" id="KW-1134">Transmembrane beta strand</keyword>
<comment type="similarity">
    <text evidence="2">Belongs to the outer membrane factor (OMF) (TC 1.B.17) family.</text>
</comment>
<keyword evidence="7" id="KW-0998">Cell outer membrane</keyword>
<dbReference type="InterPro" id="IPR051906">
    <property type="entry name" value="TolC-like"/>
</dbReference>
<evidence type="ECO:0000256" key="1">
    <source>
        <dbReference type="ARBA" id="ARBA00004442"/>
    </source>
</evidence>
<comment type="subcellular location">
    <subcellularLocation>
        <location evidence="1">Cell outer membrane</location>
    </subcellularLocation>
</comment>
<dbReference type="PANTHER" id="PTHR30026:SF20">
    <property type="entry name" value="OUTER MEMBRANE PROTEIN TOLC"/>
    <property type="match status" value="1"/>
</dbReference>
<sequence length="493" mass="56529">MKNIFLSFIFILGLTVFAEAQDELVLTLPEVIDIASGQSIDAFRNKNMYLASYWEHRFYKAERLPSISLRSNPADFNRFSNREYNFETNEDEFRLREYFNSEVSVSAVQNVSLTGGQVFLRSELGMIKNLGGDKNTSFNATPISIGFSQELNGYNRLKWQAKIEPLKFEKAKKEFIQDMEDLRVTSTNRFFGLINAQIQKNIAEMNYANADTLYKIGKGRFQVGTVTQDELLELELRLLNSEQALSVAQLGEKRAQARLNSFLGLPKETMIKCIVPSEIPELKIDPDQAIDEAIKNNPEILNHQQQKLQQDENVAIAKSERGLNTTLYAMYGLNKSAENFDDVYTEPDKSQVFSLGLNIPIVDWGRGKGRYSMAKSNREVALATIRQERIDFEQDIYQSVLEFNLQAGQVNTAAKADTVAQMGYNVTFQRFLIGKIDVTRLNIASNDQETARMAYLTRLRDYWSAYYRLRSLTLFDFEKKKPLEADYDKLLEN</sequence>
<keyword evidence="5" id="KW-0812">Transmembrane</keyword>
<evidence type="ECO:0000256" key="5">
    <source>
        <dbReference type="ARBA" id="ARBA00022692"/>
    </source>
</evidence>
<evidence type="ECO:0000313" key="9">
    <source>
        <dbReference type="Proteomes" id="UP000032544"/>
    </source>
</evidence>
<evidence type="ECO:0008006" key="10">
    <source>
        <dbReference type="Google" id="ProtNLM"/>
    </source>
</evidence>
<dbReference type="GO" id="GO:0009279">
    <property type="term" value="C:cell outer membrane"/>
    <property type="evidence" value="ECO:0007669"/>
    <property type="project" value="UniProtKB-SubCell"/>
</dbReference>
<dbReference type="STRING" id="1544798.LH29_17725"/>